<comment type="catalytic activity">
    <reaction evidence="8 10">
        <text>5-[(5-phospho-1-deoxy-D-ribulos-1-ylimino)methylamino]-1-(5-phospho-beta-D-ribosyl)imidazole-4-carboxamide + L-glutamine = D-erythro-1-(imidazol-4-yl)glycerol 3-phosphate + 5-amino-1-(5-phospho-beta-D-ribosyl)imidazole-4-carboxamide + L-glutamate + H(+)</text>
        <dbReference type="Rhea" id="RHEA:24793"/>
        <dbReference type="ChEBI" id="CHEBI:15378"/>
        <dbReference type="ChEBI" id="CHEBI:29985"/>
        <dbReference type="ChEBI" id="CHEBI:58278"/>
        <dbReference type="ChEBI" id="CHEBI:58359"/>
        <dbReference type="ChEBI" id="CHEBI:58475"/>
        <dbReference type="ChEBI" id="CHEBI:58525"/>
        <dbReference type="EC" id="4.3.2.10"/>
    </reaction>
</comment>
<evidence type="ECO:0000256" key="11">
    <source>
        <dbReference type="PIRSR" id="PIRSR000495-1"/>
    </source>
</evidence>
<evidence type="ECO:0000256" key="10">
    <source>
        <dbReference type="HAMAP-Rule" id="MF_00278"/>
    </source>
</evidence>
<feature type="active site" evidence="10 11">
    <location>
        <position position="190"/>
    </location>
</feature>
<evidence type="ECO:0000256" key="4">
    <source>
        <dbReference type="ARBA" id="ARBA00022801"/>
    </source>
</evidence>
<dbReference type="HAMAP" id="MF_00278">
    <property type="entry name" value="HisH"/>
    <property type="match status" value="1"/>
</dbReference>
<evidence type="ECO:0000256" key="1">
    <source>
        <dbReference type="ARBA" id="ARBA00005091"/>
    </source>
</evidence>
<evidence type="ECO:0000256" key="5">
    <source>
        <dbReference type="ARBA" id="ARBA00022962"/>
    </source>
</evidence>
<evidence type="ECO:0000313" key="13">
    <source>
        <dbReference type="EMBL" id="PZO79016.1"/>
    </source>
</evidence>
<feature type="active site" description="Nucleophile" evidence="10 11">
    <location>
        <position position="84"/>
    </location>
</feature>
<gene>
    <name evidence="10 13" type="primary">hisH</name>
    <name evidence="13" type="ORF">DI632_05265</name>
</gene>
<evidence type="ECO:0000259" key="12">
    <source>
        <dbReference type="Pfam" id="PF00117"/>
    </source>
</evidence>
<proteinExistence type="inferred from homology"/>
<comment type="pathway">
    <text evidence="1 10">Amino-acid biosynthesis; L-histidine biosynthesis; L-histidine from 5-phospho-alpha-D-ribose 1-diphosphate: step 5/9.</text>
</comment>
<dbReference type="Proteomes" id="UP000248614">
    <property type="component" value="Unassembled WGS sequence"/>
</dbReference>
<dbReference type="Pfam" id="PF00117">
    <property type="entry name" value="GATase"/>
    <property type="match status" value="1"/>
</dbReference>
<evidence type="ECO:0000256" key="9">
    <source>
        <dbReference type="ARBA" id="ARBA00049534"/>
    </source>
</evidence>
<dbReference type="GO" id="GO:0016829">
    <property type="term" value="F:lyase activity"/>
    <property type="evidence" value="ECO:0007669"/>
    <property type="project" value="UniProtKB-KW"/>
</dbReference>
<evidence type="ECO:0000256" key="6">
    <source>
        <dbReference type="ARBA" id="ARBA00023102"/>
    </source>
</evidence>
<dbReference type="GO" id="GO:0000105">
    <property type="term" value="P:L-histidine biosynthetic process"/>
    <property type="evidence" value="ECO:0007669"/>
    <property type="project" value="UniProtKB-UniRule"/>
</dbReference>
<keyword evidence="3 10" id="KW-0028">Amino-acid biosynthesis</keyword>
<dbReference type="GO" id="GO:0000107">
    <property type="term" value="F:imidazoleglycerol-phosphate synthase activity"/>
    <property type="evidence" value="ECO:0007669"/>
    <property type="project" value="UniProtKB-UniRule"/>
</dbReference>
<feature type="active site" evidence="10 11">
    <location>
        <position position="192"/>
    </location>
</feature>
<dbReference type="NCBIfam" id="TIGR01855">
    <property type="entry name" value="IMP_synth_hisH"/>
    <property type="match status" value="1"/>
</dbReference>
<keyword evidence="6 10" id="KW-0368">Histidine biosynthesis</keyword>
<dbReference type="CDD" id="cd01748">
    <property type="entry name" value="GATase1_IGP_Synthase"/>
    <property type="match status" value="1"/>
</dbReference>
<dbReference type="PANTHER" id="PTHR42701">
    <property type="entry name" value="IMIDAZOLE GLYCEROL PHOSPHATE SYNTHASE SUBUNIT HISH"/>
    <property type="match status" value="1"/>
</dbReference>
<comment type="caution">
    <text evidence="13">The sequence shown here is derived from an EMBL/GenBank/DDBJ whole genome shotgun (WGS) entry which is preliminary data.</text>
</comment>
<sequence length="208" mass="23400">MKKSVISIVDYGQGNLGSIRNMLHFLGFDSQITSDVQAIATAEKLILPGVGAFDTAMRELEKRNLPDTLHRRVVEDKVPILGICLGAQLMTRGSEEGERAGLGWFDAETVRFDFGKDDRKLPIPNIGWRPVKAHGDSDLMQGWHDPAKFYFVHSYYMRSNDPSNIAFTSSYGHDFVAGMQCDNIYSAQFHPEKSHKFGMHLMRSFANV</sequence>
<dbReference type="EMBL" id="QFNF01000009">
    <property type="protein sequence ID" value="PZO79016.1"/>
    <property type="molecule type" value="Genomic_DNA"/>
</dbReference>
<organism evidence="13 14">
    <name type="scientific">Sphingomonas hengshuiensis</name>
    <dbReference type="NCBI Taxonomy" id="1609977"/>
    <lineage>
        <taxon>Bacteria</taxon>
        <taxon>Pseudomonadati</taxon>
        <taxon>Pseudomonadota</taxon>
        <taxon>Alphaproteobacteria</taxon>
        <taxon>Sphingomonadales</taxon>
        <taxon>Sphingomonadaceae</taxon>
        <taxon>Sphingomonas</taxon>
    </lineage>
</organism>
<keyword evidence="7 10" id="KW-0456">Lyase</keyword>
<name>A0A2W4ZBC8_9SPHN</name>
<comment type="function">
    <text evidence="10">IGPS catalyzes the conversion of PRFAR and glutamine to IGP, AICAR and glutamate. The HisH subunit catalyzes the hydrolysis of glutamine to glutamate and ammonia as part of the synthesis of IGP and AICAR. The resulting ammonia molecule is channeled to the active site of HisF.</text>
</comment>
<dbReference type="PROSITE" id="PS51273">
    <property type="entry name" value="GATASE_TYPE_1"/>
    <property type="match status" value="1"/>
</dbReference>
<comment type="subunit">
    <text evidence="2 10">Heterodimer of HisH and HisF.</text>
</comment>
<keyword evidence="4 10" id="KW-0378">Hydrolase</keyword>
<dbReference type="InterPro" id="IPR029062">
    <property type="entry name" value="Class_I_gatase-like"/>
</dbReference>
<dbReference type="GO" id="GO:0004359">
    <property type="term" value="F:glutaminase activity"/>
    <property type="evidence" value="ECO:0007669"/>
    <property type="project" value="UniProtKB-EC"/>
</dbReference>
<dbReference type="Gene3D" id="3.40.50.880">
    <property type="match status" value="1"/>
</dbReference>
<dbReference type="GO" id="GO:0005737">
    <property type="term" value="C:cytoplasm"/>
    <property type="evidence" value="ECO:0007669"/>
    <property type="project" value="UniProtKB-SubCell"/>
</dbReference>
<dbReference type="PIRSF" id="PIRSF000495">
    <property type="entry name" value="Amidotransf_hisH"/>
    <property type="match status" value="1"/>
</dbReference>
<protein>
    <recommendedName>
        <fullName evidence="10">Imidazole glycerol phosphate synthase subunit HisH</fullName>
        <ecNumber evidence="10">4.3.2.10</ecNumber>
    </recommendedName>
    <alternativeName>
        <fullName evidence="10">IGP synthase glutaminase subunit</fullName>
        <ecNumber evidence="10">3.5.1.2</ecNumber>
    </alternativeName>
    <alternativeName>
        <fullName evidence="10">IGP synthase subunit HisH</fullName>
    </alternativeName>
    <alternativeName>
        <fullName evidence="10">ImGP synthase subunit HisH</fullName>
        <shortName evidence="10">IGPS subunit HisH</shortName>
    </alternativeName>
</protein>
<keyword evidence="5 10" id="KW-0315">Glutamine amidotransferase</keyword>
<dbReference type="InterPro" id="IPR010139">
    <property type="entry name" value="Imidazole-glycPsynth_HisH"/>
</dbReference>
<comment type="subcellular location">
    <subcellularLocation>
        <location evidence="10">Cytoplasm</location>
    </subcellularLocation>
</comment>
<evidence type="ECO:0000256" key="7">
    <source>
        <dbReference type="ARBA" id="ARBA00023239"/>
    </source>
</evidence>
<dbReference type="InterPro" id="IPR017926">
    <property type="entry name" value="GATASE"/>
</dbReference>
<evidence type="ECO:0000256" key="8">
    <source>
        <dbReference type="ARBA" id="ARBA00047838"/>
    </source>
</evidence>
<keyword evidence="10" id="KW-0963">Cytoplasm</keyword>
<evidence type="ECO:0000256" key="3">
    <source>
        <dbReference type="ARBA" id="ARBA00022605"/>
    </source>
</evidence>
<evidence type="ECO:0000256" key="2">
    <source>
        <dbReference type="ARBA" id="ARBA00011152"/>
    </source>
</evidence>
<dbReference type="UniPathway" id="UPA00031">
    <property type="reaction ID" value="UER00010"/>
</dbReference>
<dbReference type="PANTHER" id="PTHR42701:SF1">
    <property type="entry name" value="IMIDAZOLE GLYCEROL PHOSPHATE SYNTHASE SUBUNIT HISH"/>
    <property type="match status" value="1"/>
</dbReference>
<dbReference type="EC" id="3.5.1.2" evidence="10"/>
<feature type="domain" description="Glutamine amidotransferase" evidence="12">
    <location>
        <begin position="8"/>
        <end position="203"/>
    </location>
</feature>
<comment type="catalytic activity">
    <reaction evidence="9 10">
        <text>L-glutamine + H2O = L-glutamate + NH4(+)</text>
        <dbReference type="Rhea" id="RHEA:15889"/>
        <dbReference type="ChEBI" id="CHEBI:15377"/>
        <dbReference type="ChEBI" id="CHEBI:28938"/>
        <dbReference type="ChEBI" id="CHEBI:29985"/>
        <dbReference type="ChEBI" id="CHEBI:58359"/>
        <dbReference type="EC" id="3.5.1.2"/>
    </reaction>
</comment>
<accession>A0A2W4ZBC8</accession>
<evidence type="ECO:0000313" key="14">
    <source>
        <dbReference type="Proteomes" id="UP000248614"/>
    </source>
</evidence>
<dbReference type="AlphaFoldDB" id="A0A2W4ZBC8"/>
<dbReference type="SUPFAM" id="SSF52317">
    <property type="entry name" value="Class I glutamine amidotransferase-like"/>
    <property type="match status" value="1"/>
</dbReference>
<reference evidence="13 14" key="1">
    <citation type="submission" date="2017-08" db="EMBL/GenBank/DDBJ databases">
        <title>Infants hospitalized years apart are colonized by the same room-sourced microbial strains.</title>
        <authorList>
            <person name="Brooks B."/>
            <person name="Olm M.R."/>
            <person name="Firek B.A."/>
            <person name="Baker R."/>
            <person name="Thomas B.C."/>
            <person name="Morowitz M.J."/>
            <person name="Banfield J.F."/>
        </authorList>
    </citation>
    <scope>NUCLEOTIDE SEQUENCE [LARGE SCALE GENOMIC DNA]</scope>
    <source>
        <strain evidence="13">S2_018_000_R3_110</strain>
    </source>
</reference>
<dbReference type="EC" id="4.3.2.10" evidence="10"/>